<evidence type="ECO:0000313" key="2">
    <source>
        <dbReference type="Proteomes" id="UP000037035"/>
    </source>
</evidence>
<comment type="caution">
    <text evidence="1">The sequence shown here is derived from an EMBL/GenBank/DDBJ whole genome shotgun (WGS) entry which is preliminary data.</text>
</comment>
<accession>A0A0L6UXM0</accession>
<protein>
    <submittedName>
        <fullName evidence="1">Uncharacterized protein</fullName>
    </submittedName>
</protein>
<dbReference type="VEuPathDB" id="FungiDB:VP01_32g30"/>
<organism evidence="1 2">
    <name type="scientific">Puccinia sorghi</name>
    <dbReference type="NCBI Taxonomy" id="27349"/>
    <lineage>
        <taxon>Eukaryota</taxon>
        <taxon>Fungi</taxon>
        <taxon>Dikarya</taxon>
        <taxon>Basidiomycota</taxon>
        <taxon>Pucciniomycotina</taxon>
        <taxon>Pucciniomycetes</taxon>
        <taxon>Pucciniales</taxon>
        <taxon>Pucciniaceae</taxon>
        <taxon>Puccinia</taxon>
    </lineage>
</organism>
<sequence length="276" mass="29753">MSGKVRSALGRLRPSKSSLGLASLAKIERSDNKLSKRPTARKQVPNDRSQLPVLHQMLLQQGLLNSPISIHLTTLLAESAQNNNFLSPSRATRRRSSSDSVSSTNLLCLRSAGPFTPELVINHVAKSTPELSATLLDVGEPQSCLPVITCTDPSASPLPSISGSSPNPSLRAVKLSASPAHRCLKRRGLIPSSQPITSQLLESVVCKSTSDLGTHPELKKTPGFKLQKAALSAKICVWTDDSDQRNTIRPQKVPTRQPLAFLDKNLPLPVPSYGRN</sequence>
<name>A0A0L6UXM0_9BASI</name>
<evidence type="ECO:0000313" key="1">
    <source>
        <dbReference type="EMBL" id="KNZ53249.1"/>
    </source>
</evidence>
<dbReference type="AlphaFoldDB" id="A0A0L6UXM0"/>
<gene>
    <name evidence="1" type="ORF">VP01_32g30</name>
</gene>
<keyword evidence="2" id="KW-1185">Reference proteome</keyword>
<reference evidence="1 2" key="1">
    <citation type="submission" date="2015-08" db="EMBL/GenBank/DDBJ databases">
        <title>Next Generation Sequencing and Analysis of the Genome of Puccinia sorghi L Schw, the Causal Agent of Maize Common Rust.</title>
        <authorList>
            <person name="Rochi L."/>
            <person name="Burguener G."/>
            <person name="Darino M."/>
            <person name="Turjanski A."/>
            <person name="Kreff E."/>
            <person name="Dieguez M.J."/>
            <person name="Sacco F."/>
        </authorList>
    </citation>
    <scope>NUCLEOTIDE SEQUENCE [LARGE SCALE GENOMIC DNA]</scope>
    <source>
        <strain evidence="1 2">RO10H11247</strain>
    </source>
</reference>
<dbReference type="Proteomes" id="UP000037035">
    <property type="component" value="Unassembled WGS sequence"/>
</dbReference>
<dbReference type="OrthoDB" id="2506261at2759"/>
<proteinExistence type="predicted"/>
<dbReference type="EMBL" id="LAVV01008280">
    <property type="protein sequence ID" value="KNZ53249.1"/>
    <property type="molecule type" value="Genomic_DNA"/>
</dbReference>